<dbReference type="KEGG" id="mfv:Mfer_1091"/>
<protein>
    <recommendedName>
        <fullName evidence="1">UPF0288 protein Mfer_1091</fullName>
    </recommendedName>
</protein>
<accession>E3GWC0</accession>
<keyword evidence="4" id="KW-1185">Reference proteome</keyword>
<evidence type="ECO:0000259" key="2">
    <source>
        <dbReference type="Pfam" id="PF26548"/>
    </source>
</evidence>
<dbReference type="Pfam" id="PF26548">
    <property type="entry name" value="DUF8179"/>
    <property type="match status" value="1"/>
</dbReference>
<feature type="domain" description="Putative peptidyl-prolyl cis-trans isomerase" evidence="2">
    <location>
        <begin position="380"/>
        <end position="508"/>
    </location>
</feature>
<dbReference type="NCBIfam" id="TIGR03268">
    <property type="entry name" value="methan_mark_3"/>
    <property type="match status" value="1"/>
</dbReference>
<dbReference type="STRING" id="523846.Mfer_1091"/>
<name>E3GWC0_METFV</name>
<dbReference type="PIRSF" id="PIRSF005852">
    <property type="entry name" value="UCP005852"/>
    <property type="match status" value="1"/>
</dbReference>
<evidence type="ECO:0000256" key="1">
    <source>
        <dbReference type="HAMAP-Rule" id="MF_01089"/>
    </source>
</evidence>
<gene>
    <name evidence="3" type="ordered locus">Mfer_1091</name>
</gene>
<dbReference type="OrthoDB" id="140355at2157"/>
<dbReference type="AlphaFoldDB" id="E3GWC0"/>
<organism evidence="3 4">
    <name type="scientific">Methanothermus fervidus (strain ATCC 43054 / DSM 2088 / JCM 10308 / V24 S)</name>
    <dbReference type="NCBI Taxonomy" id="523846"/>
    <lineage>
        <taxon>Archaea</taxon>
        <taxon>Methanobacteriati</taxon>
        <taxon>Methanobacteriota</taxon>
        <taxon>Methanomada group</taxon>
        <taxon>Methanobacteria</taxon>
        <taxon>Methanobacteriales</taxon>
        <taxon>Methanothermaceae</taxon>
        <taxon>Methanothermus</taxon>
    </lineage>
</organism>
<sequence length="510" mass="57713">MLVEVNGKKVDLPPGATVKDAIEKTNAPYKKGCIIGIVKAAKEIEKHVDRYRIKTNKGSIIVELENVPELTRVWKEKYKNFIGQKIRWTSSEEVAIGPIKTELKPTKEEFEYKEGEVILSLSGFSPETTHVIFCREDHSSVYAVPPYNRGVFARVIGGRRTLHLLENEDKIISIEPIIERESIVKSATTTDVNTKLEEGNRVFTYVEVHPVPESPKSVEHFLIMTENNKMKVDYESNSFVGFYAFEGIGRGVELIKERKRGSVTLRNRGKGIGRIYIYREDRVSTPSHNLVGYVNKGMELIDIAKKGDYITVVSKPGRISTISMTQKEAEKFLDGYEIKQVRDGVKDDNAIIVKQEPRYTMEILKKGEVRTFGVEPEKIVELEVYDDKAPKSSWYFRRITGLIDNPIGKLKVHFSFPGMNLIMFEGNTKESKGLVPENTPKDCVKAGEIGITNMSRKHVGLIGVRFEDNEEFGPTGEPFSGTNIVGKITKGFNNLEKLKDGDIIYVKERK</sequence>
<comment type="similarity">
    <text evidence="1">Belongs to the UPF0288 family.</text>
</comment>
<dbReference type="HOGENOM" id="CLU_533841_0_0_2"/>
<proteinExistence type="inferred from homology"/>
<dbReference type="EMBL" id="CP002278">
    <property type="protein sequence ID" value="ADP77885.1"/>
    <property type="molecule type" value="Genomic_DNA"/>
</dbReference>
<dbReference type="InterPro" id="IPR016466">
    <property type="entry name" value="Methan_mark_3"/>
</dbReference>
<dbReference type="Proteomes" id="UP000002315">
    <property type="component" value="Chromosome"/>
</dbReference>
<evidence type="ECO:0000313" key="4">
    <source>
        <dbReference type="Proteomes" id="UP000002315"/>
    </source>
</evidence>
<dbReference type="InterPro" id="IPR058492">
    <property type="entry name" value="DUF8179"/>
</dbReference>
<evidence type="ECO:0000313" key="3">
    <source>
        <dbReference type="EMBL" id="ADP77885.1"/>
    </source>
</evidence>
<reference evidence="3 4" key="1">
    <citation type="journal article" date="2010" name="Stand. Genomic Sci.">
        <title>Complete genome sequence of Methanothermus fervidus type strain (V24S).</title>
        <authorList>
            <person name="Anderson I."/>
            <person name="Djao O.D."/>
            <person name="Misra M."/>
            <person name="Chertkov O."/>
            <person name="Nolan M."/>
            <person name="Lucas S."/>
            <person name="Lapidus A."/>
            <person name="Del Rio T.G."/>
            <person name="Tice H."/>
            <person name="Cheng J.F."/>
            <person name="Tapia R."/>
            <person name="Han C."/>
            <person name="Goodwin L."/>
            <person name="Pitluck S."/>
            <person name="Liolios K."/>
            <person name="Ivanova N."/>
            <person name="Mavromatis K."/>
            <person name="Mikhailova N."/>
            <person name="Pati A."/>
            <person name="Brambilla E."/>
            <person name="Chen A."/>
            <person name="Palaniappan K."/>
            <person name="Land M."/>
            <person name="Hauser L."/>
            <person name="Chang Y.J."/>
            <person name="Jeffries C.D."/>
            <person name="Sikorski J."/>
            <person name="Spring S."/>
            <person name="Rohde M."/>
            <person name="Eichinger K."/>
            <person name="Huber H."/>
            <person name="Wirth R."/>
            <person name="Goker M."/>
            <person name="Detter J.C."/>
            <person name="Woyke T."/>
            <person name="Bristow J."/>
            <person name="Eisen J.A."/>
            <person name="Markowitz V."/>
            <person name="Hugenholtz P."/>
            <person name="Klenk H.P."/>
            <person name="Kyrpides N.C."/>
        </authorList>
    </citation>
    <scope>NUCLEOTIDE SEQUENCE [LARGE SCALE GENOMIC DNA]</scope>
    <source>
        <strain evidence="4">ATCC 43054 / DSM 2088 / JCM 10308 / V24 S</strain>
    </source>
</reference>
<dbReference type="HAMAP" id="MF_01089">
    <property type="entry name" value="UPF0288"/>
    <property type="match status" value="1"/>
</dbReference>